<keyword evidence="3" id="KW-1185">Reference proteome</keyword>
<dbReference type="Proteomes" id="UP000276603">
    <property type="component" value="Unassembled WGS sequence"/>
</dbReference>
<organism evidence="2 3">
    <name type="scientific">Ulvibacterium marinum</name>
    <dbReference type="NCBI Taxonomy" id="2419782"/>
    <lineage>
        <taxon>Bacteria</taxon>
        <taxon>Pseudomonadati</taxon>
        <taxon>Bacteroidota</taxon>
        <taxon>Flavobacteriia</taxon>
        <taxon>Flavobacteriales</taxon>
        <taxon>Flavobacteriaceae</taxon>
        <taxon>Ulvibacterium</taxon>
    </lineage>
</organism>
<reference evidence="2 3" key="1">
    <citation type="submission" date="2018-10" db="EMBL/GenBank/DDBJ databases">
        <title>Ulvibacterium marinum gen. nov., sp. nov., a novel marine bacterium of the family Flavobacteriaceae, isolated from a culture of the green alga Ulva prolifera.</title>
        <authorList>
            <person name="Zhang Z."/>
        </authorList>
    </citation>
    <scope>NUCLEOTIDE SEQUENCE [LARGE SCALE GENOMIC DNA]</scope>
    <source>
        <strain evidence="2 3">CCMM003</strain>
    </source>
</reference>
<accession>A0A3B0CGL5</accession>
<sequence length="277" mass="33045">MTTKQLLDYQNIIKTKGWKKNPLHKSVEKKMFQLFTNLNKIEIDLILELLEKFTWIGNNQYDKKILDIFRKIEDKLIKKAERFYFFPVVKPYDSHKLKSGLSLIYPVVGILNYIEYLDHIDKGGKNIITKYKSLRKLKLKENEFLILVDDFVGSGKTLETCIKTIESYKIPLEKLILISIAIHNDGLNLVNKKEIKAYYSHIEKKGITDYFFDEEQMRRKSLMKLMERKLKFKPKFSLGFEESEALLSLIRTPNNTFPIFWHEYYYRETLHKAPFPR</sequence>
<name>A0A3B0CGL5_9FLAO</name>
<dbReference type="EMBL" id="RBCJ01000001">
    <property type="protein sequence ID" value="RKN83237.1"/>
    <property type="molecule type" value="Genomic_DNA"/>
</dbReference>
<dbReference type="Pfam" id="PF24390">
    <property type="entry name" value="PRTase-CE"/>
    <property type="match status" value="1"/>
</dbReference>
<dbReference type="GO" id="GO:0016757">
    <property type="term" value="F:glycosyltransferase activity"/>
    <property type="evidence" value="ECO:0007669"/>
    <property type="project" value="UniProtKB-KW"/>
</dbReference>
<proteinExistence type="predicted"/>
<dbReference type="InterPro" id="IPR056920">
    <property type="entry name" value="PRTase-CE"/>
</dbReference>
<keyword evidence="2" id="KW-0808">Transferase</keyword>
<dbReference type="SUPFAM" id="SSF53271">
    <property type="entry name" value="PRTase-like"/>
    <property type="match status" value="1"/>
</dbReference>
<comment type="caution">
    <text evidence="2">The sequence shown here is derived from an EMBL/GenBank/DDBJ whole genome shotgun (WGS) entry which is preliminary data.</text>
</comment>
<dbReference type="InterPro" id="IPR000836">
    <property type="entry name" value="PRTase_dom"/>
</dbReference>
<gene>
    <name evidence="2" type="ORF">D7Z94_05240</name>
</gene>
<dbReference type="CDD" id="cd06223">
    <property type="entry name" value="PRTases_typeI"/>
    <property type="match status" value="1"/>
</dbReference>
<evidence type="ECO:0000259" key="1">
    <source>
        <dbReference type="Pfam" id="PF24390"/>
    </source>
</evidence>
<dbReference type="AlphaFoldDB" id="A0A3B0CGL5"/>
<dbReference type="InterPro" id="IPR029057">
    <property type="entry name" value="PRTase-like"/>
</dbReference>
<feature type="domain" description="PRTase-CE" evidence="1">
    <location>
        <begin position="35"/>
        <end position="264"/>
    </location>
</feature>
<evidence type="ECO:0000313" key="2">
    <source>
        <dbReference type="EMBL" id="RKN83237.1"/>
    </source>
</evidence>
<protein>
    <submittedName>
        <fullName evidence="2">Phosphoribosyltransferase</fullName>
    </submittedName>
</protein>
<dbReference type="RefSeq" id="WP_120710444.1">
    <property type="nucleotide sequence ID" value="NZ_RBCJ01000001.1"/>
</dbReference>
<dbReference type="OrthoDB" id="2084254at2"/>
<evidence type="ECO:0000313" key="3">
    <source>
        <dbReference type="Proteomes" id="UP000276603"/>
    </source>
</evidence>
<keyword evidence="2" id="KW-0328">Glycosyltransferase</keyword>